<dbReference type="OrthoDB" id="408373at2759"/>
<dbReference type="Proteomes" id="UP000191342">
    <property type="component" value="Unassembled WGS sequence"/>
</dbReference>
<dbReference type="InterPro" id="IPR029058">
    <property type="entry name" value="AB_hydrolase_fold"/>
</dbReference>
<reference evidence="3" key="1">
    <citation type="journal article" date="2017" name="Nat. Microbiol.">
        <title>Global analysis of biosynthetic gene clusters reveals vast potential of secondary metabolite production in Penicillium species.</title>
        <authorList>
            <person name="Nielsen J.C."/>
            <person name="Grijseels S."/>
            <person name="Prigent S."/>
            <person name="Ji B."/>
            <person name="Dainat J."/>
            <person name="Nielsen K.F."/>
            <person name="Frisvad J.C."/>
            <person name="Workman M."/>
            <person name="Nielsen J."/>
        </authorList>
    </citation>
    <scope>NUCLEOTIDE SEQUENCE [LARGE SCALE GENOMIC DNA]</scope>
    <source>
        <strain evidence="3">IBT 14082</strain>
    </source>
</reference>
<dbReference type="InterPro" id="IPR000073">
    <property type="entry name" value="AB_hydrolase_1"/>
</dbReference>
<sequence>MFPPTRSSGGSYAPPALSNRRNKIVSCTLCSTLNCICTILISTLQINMTTSNSRPTILVIHGAWHHPDFYATFCKTFEGLGYETVCPRLPTCNNDVPPTKKLADDVSLIRQTAQSLIDSGKTVIAVMHSYGGVVGTDALYGLAIDQLIYMTAFVPPTGNSLAGMFGGRLPPFIAVDDERGLLTVPDPATWFFNDLSPADAAAWAKKLVVHPKSAQFDPITHEAYRTIPTAYIVCDKDAALIPMVQEMMIENVRKTGVNVEVERLPASHSPFLSMPEETAKLVLKIAKRDFEEA</sequence>
<organism evidence="2 3">
    <name type="scientific">Penicillium flavigenum</name>
    <dbReference type="NCBI Taxonomy" id="254877"/>
    <lineage>
        <taxon>Eukaryota</taxon>
        <taxon>Fungi</taxon>
        <taxon>Dikarya</taxon>
        <taxon>Ascomycota</taxon>
        <taxon>Pezizomycotina</taxon>
        <taxon>Eurotiomycetes</taxon>
        <taxon>Eurotiomycetidae</taxon>
        <taxon>Eurotiales</taxon>
        <taxon>Aspergillaceae</taxon>
        <taxon>Penicillium</taxon>
    </lineage>
</organism>
<accession>A0A1V6SD53</accession>
<dbReference type="AlphaFoldDB" id="A0A1V6SD53"/>
<dbReference type="InterPro" id="IPR052897">
    <property type="entry name" value="Sec-Metab_Biosynth_Hydrolase"/>
</dbReference>
<dbReference type="STRING" id="254877.A0A1V6SD53"/>
<gene>
    <name evidence="2" type="ORF">PENFLA_c069G04523</name>
</gene>
<feature type="domain" description="AB hydrolase-1" evidence="1">
    <location>
        <begin position="57"/>
        <end position="280"/>
    </location>
</feature>
<dbReference type="GO" id="GO:0017000">
    <property type="term" value="P:antibiotic biosynthetic process"/>
    <property type="evidence" value="ECO:0007669"/>
    <property type="project" value="UniProtKB-ARBA"/>
</dbReference>
<comment type="caution">
    <text evidence="2">The sequence shown here is derived from an EMBL/GenBank/DDBJ whole genome shotgun (WGS) entry which is preliminary data.</text>
</comment>
<dbReference type="Gene3D" id="3.40.50.1820">
    <property type="entry name" value="alpha/beta hydrolase"/>
    <property type="match status" value="1"/>
</dbReference>
<dbReference type="EMBL" id="MLQL01000069">
    <property type="protein sequence ID" value="OQE11931.1"/>
    <property type="molecule type" value="Genomic_DNA"/>
</dbReference>
<evidence type="ECO:0000259" key="1">
    <source>
        <dbReference type="Pfam" id="PF12697"/>
    </source>
</evidence>
<dbReference type="SUPFAM" id="SSF53474">
    <property type="entry name" value="alpha/beta-Hydrolases"/>
    <property type="match status" value="1"/>
</dbReference>
<dbReference type="Pfam" id="PF12697">
    <property type="entry name" value="Abhydrolase_6"/>
    <property type="match status" value="1"/>
</dbReference>
<name>A0A1V6SD53_9EURO</name>
<evidence type="ECO:0000313" key="3">
    <source>
        <dbReference type="Proteomes" id="UP000191342"/>
    </source>
</evidence>
<dbReference type="PANTHER" id="PTHR37017">
    <property type="entry name" value="AB HYDROLASE-1 DOMAIN-CONTAINING PROTEIN-RELATED"/>
    <property type="match status" value="1"/>
</dbReference>
<dbReference type="PANTHER" id="PTHR37017:SF11">
    <property type="entry name" value="ESTERASE_LIPASE_THIOESTERASE DOMAIN-CONTAINING PROTEIN"/>
    <property type="match status" value="1"/>
</dbReference>
<keyword evidence="3" id="KW-1185">Reference proteome</keyword>
<evidence type="ECO:0000313" key="2">
    <source>
        <dbReference type="EMBL" id="OQE11931.1"/>
    </source>
</evidence>
<proteinExistence type="predicted"/>
<dbReference type="GO" id="GO:0072330">
    <property type="term" value="P:monocarboxylic acid biosynthetic process"/>
    <property type="evidence" value="ECO:0007669"/>
    <property type="project" value="UniProtKB-ARBA"/>
</dbReference>
<protein>
    <recommendedName>
        <fullName evidence="1">AB hydrolase-1 domain-containing protein</fullName>
    </recommendedName>
</protein>